<dbReference type="InterPro" id="IPR028055">
    <property type="entry name" value="YidC/Oxa/ALB_C"/>
</dbReference>
<dbReference type="GO" id="GO:0032977">
    <property type="term" value="F:membrane insertase activity"/>
    <property type="evidence" value="ECO:0007669"/>
    <property type="project" value="InterPro"/>
</dbReference>
<evidence type="ECO:0000256" key="9">
    <source>
        <dbReference type="RuleBase" id="RU003945"/>
    </source>
</evidence>
<feature type="transmembrane region" description="Helical" evidence="10">
    <location>
        <begin position="150"/>
        <end position="168"/>
    </location>
</feature>
<dbReference type="InterPro" id="IPR047196">
    <property type="entry name" value="YidC_ALB_C"/>
</dbReference>
<accession>A0A0G0MJ85</accession>
<name>A0A0G0MJ85_9BACT</name>
<organism evidence="12 13">
    <name type="scientific">Candidatus Woesebacteria bacterium GW2011_GWB1_38_5b</name>
    <dbReference type="NCBI Taxonomy" id="1618569"/>
    <lineage>
        <taxon>Bacteria</taxon>
        <taxon>Candidatus Woeseibacteriota</taxon>
    </lineage>
</organism>
<evidence type="ECO:0000256" key="7">
    <source>
        <dbReference type="ARBA" id="ARBA00023136"/>
    </source>
</evidence>
<keyword evidence="4 9" id="KW-0812">Transmembrane</keyword>
<keyword evidence="6 10" id="KW-1133">Transmembrane helix</keyword>
<reference evidence="12 13" key="1">
    <citation type="journal article" date="2015" name="Nature">
        <title>rRNA introns, odd ribosomes, and small enigmatic genomes across a large radiation of phyla.</title>
        <authorList>
            <person name="Brown C.T."/>
            <person name="Hug L.A."/>
            <person name="Thomas B.C."/>
            <person name="Sharon I."/>
            <person name="Castelle C.J."/>
            <person name="Singh A."/>
            <person name="Wilkins M.J."/>
            <person name="Williams K.H."/>
            <person name="Banfield J.F."/>
        </authorList>
    </citation>
    <scope>NUCLEOTIDE SEQUENCE [LARGE SCALE GENOMIC DNA]</scope>
</reference>
<keyword evidence="5" id="KW-0653">Protein transport</keyword>
<comment type="subcellular location">
    <subcellularLocation>
        <location evidence="1">Cell membrane</location>
        <topology evidence="1">Multi-pass membrane protein</topology>
    </subcellularLocation>
    <subcellularLocation>
        <location evidence="9">Membrane</location>
        <topology evidence="9">Multi-pass membrane protein</topology>
    </subcellularLocation>
</comment>
<dbReference type="Proteomes" id="UP000034181">
    <property type="component" value="Unassembled WGS sequence"/>
</dbReference>
<keyword evidence="8" id="KW-0143">Chaperone</keyword>
<dbReference type="PANTHER" id="PTHR12428:SF65">
    <property type="entry name" value="CYTOCHROME C OXIDASE ASSEMBLY PROTEIN COX18, MITOCHONDRIAL"/>
    <property type="match status" value="1"/>
</dbReference>
<evidence type="ECO:0000256" key="5">
    <source>
        <dbReference type="ARBA" id="ARBA00022927"/>
    </source>
</evidence>
<feature type="transmembrane region" description="Helical" evidence="10">
    <location>
        <begin position="125"/>
        <end position="144"/>
    </location>
</feature>
<feature type="transmembrane region" description="Helical" evidence="10">
    <location>
        <begin position="12"/>
        <end position="39"/>
    </location>
</feature>
<evidence type="ECO:0000259" key="11">
    <source>
        <dbReference type="Pfam" id="PF02096"/>
    </source>
</evidence>
<comment type="caution">
    <text evidence="12">The sequence shown here is derived from an EMBL/GenBank/DDBJ whole genome shotgun (WGS) entry which is preliminary data.</text>
</comment>
<evidence type="ECO:0000256" key="8">
    <source>
        <dbReference type="ARBA" id="ARBA00023186"/>
    </source>
</evidence>
<evidence type="ECO:0000256" key="1">
    <source>
        <dbReference type="ARBA" id="ARBA00004651"/>
    </source>
</evidence>
<dbReference type="AlphaFoldDB" id="A0A0G0MJ85"/>
<dbReference type="GO" id="GO:0005886">
    <property type="term" value="C:plasma membrane"/>
    <property type="evidence" value="ECO:0007669"/>
    <property type="project" value="UniProtKB-SubCell"/>
</dbReference>
<dbReference type="PANTHER" id="PTHR12428">
    <property type="entry name" value="OXA1"/>
    <property type="match status" value="1"/>
</dbReference>
<dbReference type="CDD" id="cd20070">
    <property type="entry name" value="5TM_YidC_Alb3"/>
    <property type="match status" value="1"/>
</dbReference>
<evidence type="ECO:0000256" key="10">
    <source>
        <dbReference type="SAM" id="Phobius"/>
    </source>
</evidence>
<sequence length="245" mass="27565">MIAFFKTIVYTPLYNILVLILNISWIDAGLAAVILTVLVKVVLYPLAKKATVTQAKMKEKEGELTSIKEKYKDKQEQAVKVMEFYKTNNINPFSSILTIIIQIPIIFSLYYIFFKSGLPSIDSSLLYSFIKAPASVSMNFLGFIDVSQKSIVLAFLAAASSFWQMHLASSSQNKSASASPSSRAPLDKENFSQIMSKQMKYTMPLIVFFVSWKISAIVALYWFVSNLVSIAQDVYVRRQMAKVSL</sequence>
<evidence type="ECO:0000256" key="2">
    <source>
        <dbReference type="ARBA" id="ARBA00022448"/>
    </source>
</evidence>
<feature type="domain" description="Membrane insertase YidC/Oxa/ALB C-terminal" evidence="11">
    <location>
        <begin position="29"/>
        <end position="238"/>
    </location>
</feature>
<evidence type="ECO:0000256" key="3">
    <source>
        <dbReference type="ARBA" id="ARBA00022475"/>
    </source>
</evidence>
<feature type="transmembrane region" description="Helical" evidence="10">
    <location>
        <begin position="93"/>
        <end position="113"/>
    </location>
</feature>
<dbReference type="GO" id="GO:0015031">
    <property type="term" value="P:protein transport"/>
    <property type="evidence" value="ECO:0007669"/>
    <property type="project" value="UniProtKB-KW"/>
</dbReference>
<keyword evidence="7 10" id="KW-0472">Membrane</keyword>
<dbReference type="Pfam" id="PF02096">
    <property type="entry name" value="60KD_IMP"/>
    <property type="match status" value="1"/>
</dbReference>
<dbReference type="EMBL" id="LBUZ01000052">
    <property type="protein sequence ID" value="KKQ73794.1"/>
    <property type="molecule type" value="Genomic_DNA"/>
</dbReference>
<dbReference type="NCBIfam" id="TIGR03592">
    <property type="entry name" value="yidC_oxa1_cterm"/>
    <property type="match status" value="1"/>
</dbReference>
<evidence type="ECO:0000313" key="13">
    <source>
        <dbReference type="Proteomes" id="UP000034181"/>
    </source>
</evidence>
<gene>
    <name evidence="12" type="ORF">US96_C0052G0003</name>
</gene>
<comment type="similarity">
    <text evidence="9">Belongs to the OXA1/ALB3/YidC family.</text>
</comment>
<protein>
    <submittedName>
        <fullName evidence="12">60 kDa inner membrane insertion protein</fullName>
    </submittedName>
</protein>
<evidence type="ECO:0000256" key="4">
    <source>
        <dbReference type="ARBA" id="ARBA00022692"/>
    </source>
</evidence>
<evidence type="ECO:0000313" key="12">
    <source>
        <dbReference type="EMBL" id="KKQ73794.1"/>
    </source>
</evidence>
<keyword evidence="2" id="KW-0813">Transport</keyword>
<proteinExistence type="inferred from homology"/>
<feature type="transmembrane region" description="Helical" evidence="10">
    <location>
        <begin position="205"/>
        <end position="224"/>
    </location>
</feature>
<dbReference type="GO" id="GO:0051205">
    <property type="term" value="P:protein insertion into membrane"/>
    <property type="evidence" value="ECO:0007669"/>
    <property type="project" value="TreeGrafter"/>
</dbReference>
<dbReference type="InterPro" id="IPR001708">
    <property type="entry name" value="YidC/ALB3/OXA1/COX18"/>
</dbReference>
<keyword evidence="3" id="KW-1003">Cell membrane</keyword>
<evidence type="ECO:0000256" key="6">
    <source>
        <dbReference type="ARBA" id="ARBA00022989"/>
    </source>
</evidence>